<dbReference type="Pfam" id="PF16344">
    <property type="entry name" value="FecR_C"/>
    <property type="match status" value="1"/>
</dbReference>
<organism evidence="4 5">
    <name type="scientific">Flavobacterium crocinum</name>
    <dbReference type="NCBI Taxonomy" id="2183896"/>
    <lineage>
        <taxon>Bacteria</taxon>
        <taxon>Pseudomonadati</taxon>
        <taxon>Bacteroidota</taxon>
        <taxon>Flavobacteriia</taxon>
        <taxon>Flavobacteriales</taxon>
        <taxon>Flavobacteriaceae</taxon>
        <taxon>Flavobacterium</taxon>
    </lineage>
</organism>
<dbReference type="InterPro" id="IPR012373">
    <property type="entry name" value="Ferrdict_sens_TM"/>
</dbReference>
<dbReference type="AlphaFoldDB" id="A0A2S1YRD7"/>
<dbReference type="Proteomes" id="UP000245250">
    <property type="component" value="Chromosome"/>
</dbReference>
<feature type="domain" description="Protein FecR C-terminal" evidence="3">
    <location>
        <begin position="270"/>
        <end position="333"/>
    </location>
</feature>
<dbReference type="Pfam" id="PF04773">
    <property type="entry name" value="FecR"/>
    <property type="match status" value="1"/>
</dbReference>
<keyword evidence="1" id="KW-0812">Transmembrane</keyword>
<evidence type="ECO:0000256" key="1">
    <source>
        <dbReference type="SAM" id="Phobius"/>
    </source>
</evidence>
<dbReference type="InterPro" id="IPR032508">
    <property type="entry name" value="FecR_C"/>
</dbReference>
<dbReference type="EMBL" id="CP029255">
    <property type="protein sequence ID" value="AWK06657.1"/>
    <property type="molecule type" value="Genomic_DNA"/>
</dbReference>
<evidence type="ECO:0000313" key="4">
    <source>
        <dbReference type="EMBL" id="AWK06657.1"/>
    </source>
</evidence>
<protein>
    <recommendedName>
        <fullName evidence="6">Iron dicitrate transport regulator FecR</fullName>
    </recommendedName>
</protein>
<evidence type="ECO:0000259" key="2">
    <source>
        <dbReference type="Pfam" id="PF04773"/>
    </source>
</evidence>
<dbReference type="Gene3D" id="2.60.120.1440">
    <property type="match status" value="1"/>
</dbReference>
<dbReference type="KEGG" id="fcr:HYN56_21460"/>
<dbReference type="PIRSF" id="PIRSF018266">
    <property type="entry name" value="FecR"/>
    <property type="match status" value="1"/>
</dbReference>
<evidence type="ECO:0000259" key="3">
    <source>
        <dbReference type="Pfam" id="PF16344"/>
    </source>
</evidence>
<keyword evidence="1" id="KW-1133">Transmembrane helix</keyword>
<evidence type="ECO:0008006" key="6">
    <source>
        <dbReference type="Google" id="ProtNLM"/>
    </source>
</evidence>
<dbReference type="PANTHER" id="PTHR30273">
    <property type="entry name" value="PERIPLASMIC SIGNAL SENSOR AND SIGMA FACTOR ACTIVATOR FECR-RELATED"/>
    <property type="match status" value="1"/>
</dbReference>
<evidence type="ECO:0000313" key="5">
    <source>
        <dbReference type="Proteomes" id="UP000245250"/>
    </source>
</evidence>
<feature type="domain" description="FecR protein" evidence="2">
    <location>
        <begin position="139"/>
        <end position="227"/>
    </location>
</feature>
<keyword evidence="5" id="KW-1185">Reference proteome</keyword>
<proteinExistence type="predicted"/>
<dbReference type="InterPro" id="IPR006860">
    <property type="entry name" value="FecR"/>
</dbReference>
<name>A0A2S1YRD7_9FLAO</name>
<dbReference type="PANTHER" id="PTHR30273:SF2">
    <property type="entry name" value="PROTEIN FECR"/>
    <property type="match status" value="1"/>
</dbReference>
<dbReference type="Gene3D" id="3.55.50.30">
    <property type="match status" value="1"/>
</dbReference>
<gene>
    <name evidence="4" type="ORF">HYN56_21460</name>
</gene>
<dbReference type="GO" id="GO:0016989">
    <property type="term" value="F:sigma factor antagonist activity"/>
    <property type="evidence" value="ECO:0007669"/>
    <property type="project" value="TreeGrafter"/>
</dbReference>
<feature type="transmembrane region" description="Helical" evidence="1">
    <location>
        <begin position="89"/>
        <end position="112"/>
    </location>
</feature>
<dbReference type="OrthoDB" id="704021at2"/>
<sequence>MQQKKFEELFEGYLQNNLSDAEQQQMMEIIQQGRHDDFLKEKIHGMLKGDYVTDVMDKKQSDDILKYVLSQPQNEPKVVELNPKRRRKVILQSLFAAASIALLIALGNSLFFKPKTVLPTVPETPEVVAQNTLIDFSGKQLVHLPDGSTVLLNDNSTLKYDQNSFDSKTREVTLTGEAFFDIKHNPEKPFIVHTGKIQTKVLGTAFNINAQNSSDNIEVTVARGKVQVGDIEKVYGVITPNQQIKVNKSTLSFEQNNVSAAIVTEWKSNYLILDDLNMAEAVSLISQKYKVQILISNEKIKNCRITASFLNEEDLDHVLKVISSVIETEYRYNKAGAVILDGKGCE</sequence>
<reference evidence="4 5" key="1">
    <citation type="submission" date="2018-05" db="EMBL/GenBank/DDBJ databases">
        <title>Genome sequencing of Flavobacterium sp. HYN0056.</title>
        <authorList>
            <person name="Yi H."/>
            <person name="Baek C."/>
        </authorList>
    </citation>
    <scope>NUCLEOTIDE SEQUENCE [LARGE SCALE GENOMIC DNA]</scope>
    <source>
        <strain evidence="4 5">HYN0056</strain>
    </source>
</reference>
<keyword evidence="1" id="KW-0472">Membrane</keyword>
<dbReference type="RefSeq" id="WP_109194067.1">
    <property type="nucleotide sequence ID" value="NZ_CP029255.1"/>
</dbReference>
<accession>A0A2S1YRD7</accession>